<dbReference type="InterPro" id="IPR036594">
    <property type="entry name" value="Meth_synthase_dom"/>
</dbReference>
<evidence type="ECO:0000313" key="6">
    <source>
        <dbReference type="EMBL" id="GEQ13425.1"/>
    </source>
</evidence>
<protein>
    <submittedName>
        <fullName evidence="6">MerR family transcriptional regulator</fullName>
    </submittedName>
</protein>
<dbReference type="InterPro" id="IPR036724">
    <property type="entry name" value="Cobalamin-bd_sf"/>
</dbReference>
<dbReference type="GO" id="GO:0031419">
    <property type="term" value="F:cobalamin binding"/>
    <property type="evidence" value="ECO:0007669"/>
    <property type="project" value="InterPro"/>
</dbReference>
<sequence length="304" mass="31979">MYTIKRAAELTGIGLPTLRAWERRYGVVSPERSEGRYRLYSDGDLRALAIMASLVEDGWTASEAAAETLRRLDAVDRAARAPGDLDLAAPDGGEPEGLEEVMAAAHDLDGSRLGAVLDRAFDDDDYPRMVGGWLMPVLLAVGSAWADGRITTAGEHLVSHAVHRRLAVLYDATPRTRTGPLIVLGLPAGSRHELGLLAFAVGARRAGMSTAYLGADLPADDWVHAVTRRRAGAAVLAVPRLADVVATQTVVDRIRENAPDVVVAVGGGHQEHVTGGLRLGHDLAAGVESLGRALAGSRAAGSDA</sequence>
<comment type="caution">
    <text evidence="6">The sequence shown here is derived from an EMBL/GenBank/DDBJ whole genome shotgun (WGS) entry which is preliminary data.</text>
</comment>
<name>A0A512SZM5_9MICO</name>
<proteinExistence type="predicted"/>
<feature type="domain" description="HTH merR-type" evidence="4">
    <location>
        <begin position="1"/>
        <end position="66"/>
    </location>
</feature>
<reference evidence="6 7" key="1">
    <citation type="submission" date="2019-07" db="EMBL/GenBank/DDBJ databases">
        <title>Whole genome shotgun sequence of Knoellia locipacati NBRC 109775.</title>
        <authorList>
            <person name="Hosoyama A."/>
            <person name="Uohara A."/>
            <person name="Ohji S."/>
            <person name="Ichikawa N."/>
        </authorList>
    </citation>
    <scope>NUCLEOTIDE SEQUENCE [LARGE SCALE GENOMIC DNA]</scope>
    <source>
        <strain evidence="6 7">NBRC 109775</strain>
    </source>
</reference>
<evidence type="ECO:0000256" key="2">
    <source>
        <dbReference type="ARBA" id="ARBA00023125"/>
    </source>
</evidence>
<evidence type="ECO:0000256" key="1">
    <source>
        <dbReference type="ARBA" id="ARBA00023015"/>
    </source>
</evidence>
<keyword evidence="3" id="KW-0804">Transcription</keyword>
<feature type="domain" description="B12-binding" evidence="5">
    <location>
        <begin position="179"/>
        <end position="304"/>
    </location>
</feature>
<dbReference type="PROSITE" id="PS51332">
    <property type="entry name" value="B12_BINDING"/>
    <property type="match status" value="1"/>
</dbReference>
<dbReference type="InterPro" id="IPR047057">
    <property type="entry name" value="MerR_fam"/>
</dbReference>
<dbReference type="InterPro" id="IPR009061">
    <property type="entry name" value="DNA-bd_dom_put_sf"/>
</dbReference>
<evidence type="ECO:0000256" key="3">
    <source>
        <dbReference type="ARBA" id="ARBA00023163"/>
    </source>
</evidence>
<dbReference type="CDD" id="cd01104">
    <property type="entry name" value="HTH_MlrA-CarA"/>
    <property type="match status" value="1"/>
</dbReference>
<dbReference type="RefSeq" id="WP_147063648.1">
    <property type="nucleotide sequence ID" value="NZ_BAABDN010000001.1"/>
</dbReference>
<dbReference type="GO" id="GO:0003700">
    <property type="term" value="F:DNA-binding transcription factor activity"/>
    <property type="evidence" value="ECO:0007669"/>
    <property type="project" value="InterPro"/>
</dbReference>
<evidence type="ECO:0000313" key="7">
    <source>
        <dbReference type="Proteomes" id="UP000321793"/>
    </source>
</evidence>
<dbReference type="PROSITE" id="PS50937">
    <property type="entry name" value="HTH_MERR_2"/>
    <property type="match status" value="1"/>
</dbReference>
<evidence type="ECO:0000259" key="5">
    <source>
        <dbReference type="PROSITE" id="PS51332"/>
    </source>
</evidence>
<dbReference type="InterPro" id="IPR003759">
    <property type="entry name" value="Cbl-bd_cap"/>
</dbReference>
<dbReference type="Proteomes" id="UP000321793">
    <property type="component" value="Unassembled WGS sequence"/>
</dbReference>
<dbReference type="PANTHER" id="PTHR30204">
    <property type="entry name" value="REDOX-CYCLING DRUG-SENSING TRANSCRIPTIONAL ACTIVATOR SOXR"/>
    <property type="match status" value="1"/>
</dbReference>
<accession>A0A512SZM5</accession>
<dbReference type="Gene3D" id="3.40.50.280">
    <property type="entry name" value="Cobalamin-binding domain"/>
    <property type="match status" value="1"/>
</dbReference>
<organism evidence="6 7">
    <name type="scientific">Knoellia locipacati</name>
    <dbReference type="NCBI Taxonomy" id="882824"/>
    <lineage>
        <taxon>Bacteria</taxon>
        <taxon>Bacillati</taxon>
        <taxon>Actinomycetota</taxon>
        <taxon>Actinomycetes</taxon>
        <taxon>Micrococcales</taxon>
        <taxon>Intrasporangiaceae</taxon>
        <taxon>Knoellia</taxon>
    </lineage>
</organism>
<keyword evidence="1" id="KW-0805">Transcription regulation</keyword>
<dbReference type="Pfam" id="PF02607">
    <property type="entry name" value="B12-binding_2"/>
    <property type="match status" value="1"/>
</dbReference>
<dbReference type="GO" id="GO:0046872">
    <property type="term" value="F:metal ion binding"/>
    <property type="evidence" value="ECO:0007669"/>
    <property type="project" value="InterPro"/>
</dbReference>
<dbReference type="SUPFAM" id="SSF52242">
    <property type="entry name" value="Cobalamin (vitamin B12)-binding domain"/>
    <property type="match status" value="1"/>
</dbReference>
<dbReference type="Gene3D" id="1.10.1660.10">
    <property type="match status" value="1"/>
</dbReference>
<dbReference type="InterPro" id="IPR000551">
    <property type="entry name" value="MerR-type_HTH_dom"/>
</dbReference>
<evidence type="ECO:0000259" key="4">
    <source>
        <dbReference type="PROSITE" id="PS50937"/>
    </source>
</evidence>
<keyword evidence="2" id="KW-0238">DNA-binding</keyword>
<dbReference type="SMART" id="SM00422">
    <property type="entry name" value="HTH_MERR"/>
    <property type="match status" value="1"/>
</dbReference>
<dbReference type="SUPFAM" id="SSF46955">
    <property type="entry name" value="Putative DNA-binding domain"/>
    <property type="match status" value="1"/>
</dbReference>
<dbReference type="OrthoDB" id="9800334at2"/>
<dbReference type="GO" id="GO:0003677">
    <property type="term" value="F:DNA binding"/>
    <property type="evidence" value="ECO:0007669"/>
    <property type="project" value="UniProtKB-KW"/>
</dbReference>
<dbReference type="Gene3D" id="1.10.1240.10">
    <property type="entry name" value="Methionine synthase domain"/>
    <property type="match status" value="1"/>
</dbReference>
<dbReference type="AlphaFoldDB" id="A0A512SZM5"/>
<dbReference type="PANTHER" id="PTHR30204:SF67">
    <property type="entry name" value="HTH-TYPE TRANSCRIPTIONAL REGULATOR MLRA-RELATED"/>
    <property type="match status" value="1"/>
</dbReference>
<dbReference type="InterPro" id="IPR006158">
    <property type="entry name" value="Cobalamin-bd"/>
</dbReference>
<keyword evidence="7" id="KW-1185">Reference proteome</keyword>
<dbReference type="EMBL" id="BKBA01000004">
    <property type="protein sequence ID" value="GEQ13425.1"/>
    <property type="molecule type" value="Genomic_DNA"/>
</dbReference>
<dbReference type="Pfam" id="PF13411">
    <property type="entry name" value="MerR_1"/>
    <property type="match status" value="1"/>
</dbReference>
<gene>
    <name evidence="6" type="ORF">KLO01_14720</name>
</gene>